<comment type="caution">
    <text evidence="1">The sequence shown here is derived from an EMBL/GenBank/DDBJ whole genome shotgun (WGS) entry which is preliminary data.</text>
</comment>
<dbReference type="EMBL" id="DUGH01000014">
    <property type="protein sequence ID" value="HIH15886.1"/>
    <property type="molecule type" value="Genomic_DNA"/>
</dbReference>
<reference evidence="3" key="1">
    <citation type="journal article" date="2020" name="bioRxiv">
        <title>A rank-normalized archaeal taxonomy based on genome phylogeny resolves widespread incomplete and uneven classifications.</title>
        <authorList>
            <person name="Rinke C."/>
            <person name="Chuvochina M."/>
            <person name="Mussig A.J."/>
            <person name="Chaumeil P.-A."/>
            <person name="Waite D.W."/>
            <person name="Whitman W.B."/>
            <person name="Parks D.H."/>
            <person name="Hugenholtz P."/>
        </authorList>
    </citation>
    <scope>NUCLEOTIDE SEQUENCE [LARGE SCALE GENOMIC DNA]</scope>
</reference>
<accession>A0A7J4JKU8</accession>
<reference evidence="2" key="3">
    <citation type="submission" date="2021-05" db="EMBL/GenBank/DDBJ databases">
        <title>Protein family content uncovers lineage relationships and bacterial pathway maintenance mechanisms in DPANN archaea.</title>
        <authorList>
            <person name="Castelle C.J."/>
            <person name="Meheust R."/>
            <person name="Jaffe A.L."/>
            <person name="Seitz K."/>
            <person name="Gong X."/>
            <person name="Baker B.J."/>
            <person name="Banfield J.F."/>
        </authorList>
    </citation>
    <scope>NUCLEOTIDE SEQUENCE</scope>
    <source>
        <strain evidence="2">RIFCSPLOWO2_01_FULL_58_19</strain>
    </source>
</reference>
<evidence type="ECO:0000313" key="1">
    <source>
        <dbReference type="EMBL" id="HIH15886.1"/>
    </source>
</evidence>
<name>A0A7J4JKU8_9ARCH</name>
<evidence type="ECO:0000313" key="2">
    <source>
        <dbReference type="EMBL" id="MBS3062839.1"/>
    </source>
</evidence>
<dbReference type="EMBL" id="JAGVWE010000003">
    <property type="protein sequence ID" value="MBS3062839.1"/>
    <property type="molecule type" value="Genomic_DNA"/>
</dbReference>
<organism evidence="1 3">
    <name type="scientific">Candidatus Iainarchaeum sp</name>
    <dbReference type="NCBI Taxonomy" id="3101447"/>
    <lineage>
        <taxon>Archaea</taxon>
        <taxon>Candidatus Iainarchaeota</taxon>
        <taxon>Candidatus Iainarchaeia</taxon>
        <taxon>Candidatus Iainarchaeales</taxon>
        <taxon>Candidatus Iainarchaeaceae</taxon>
        <taxon>Candidatus Iainarchaeum</taxon>
    </lineage>
</organism>
<proteinExistence type="predicted"/>
<gene>
    <name evidence="1" type="ORF">HA252_00590</name>
    <name evidence="2" type="ORF">J4203_03125</name>
</gene>
<evidence type="ECO:0000313" key="3">
    <source>
        <dbReference type="Proteomes" id="UP000564964"/>
    </source>
</evidence>
<dbReference type="Proteomes" id="UP000678237">
    <property type="component" value="Unassembled WGS sequence"/>
</dbReference>
<dbReference type="Proteomes" id="UP000564964">
    <property type="component" value="Unassembled WGS sequence"/>
</dbReference>
<dbReference type="AlphaFoldDB" id="A0A7J4JKU8"/>
<reference evidence="2" key="2">
    <citation type="submission" date="2021-03" db="EMBL/GenBank/DDBJ databases">
        <authorList>
            <person name="Jaffe A."/>
        </authorList>
    </citation>
    <scope>NUCLEOTIDE SEQUENCE</scope>
    <source>
        <strain evidence="2">RIFCSPLOWO2_01_FULL_58_19</strain>
    </source>
</reference>
<protein>
    <submittedName>
        <fullName evidence="1">Uncharacterized protein</fullName>
    </submittedName>
</protein>
<sequence length="55" mass="6343">MAYEHRNSRGKTYYLHQKGRLYYFASKQGPNAIDLPEGFKVIENPKTGLPMLKGK</sequence>